<dbReference type="Proteomes" id="UP000045706">
    <property type="component" value="Unassembled WGS sequence"/>
</dbReference>
<feature type="non-terminal residue" evidence="1">
    <location>
        <position position="1"/>
    </location>
</feature>
<dbReference type="PANTHER" id="PTHR32440:SF0">
    <property type="entry name" value="PHOSPHATASE DCR2-RELATED"/>
    <property type="match status" value="1"/>
</dbReference>
<evidence type="ECO:0000313" key="4">
    <source>
        <dbReference type="Proteomes" id="UP000045706"/>
    </source>
</evidence>
<accession>A0A0G4MEL8</accession>
<dbReference type="EMBL" id="CVQH01022218">
    <property type="protein sequence ID" value="CRK32641.1"/>
    <property type="molecule type" value="Genomic_DNA"/>
</dbReference>
<name>A0A0G4MEL8_VERLO</name>
<dbReference type="PANTHER" id="PTHR32440">
    <property type="entry name" value="PHOSPHATASE DCR2-RELATED-RELATED"/>
    <property type="match status" value="1"/>
</dbReference>
<feature type="non-terminal residue" evidence="1">
    <location>
        <position position="129"/>
    </location>
</feature>
<evidence type="ECO:0000313" key="2">
    <source>
        <dbReference type="EMBL" id="CRK45153.1"/>
    </source>
</evidence>
<dbReference type="SUPFAM" id="SSF56300">
    <property type="entry name" value="Metallo-dependent phosphatases"/>
    <property type="match status" value="1"/>
</dbReference>
<reference evidence="3 4" key="1">
    <citation type="submission" date="2015-05" db="EMBL/GenBank/DDBJ databases">
        <authorList>
            <person name="Fogelqvist Johan"/>
        </authorList>
    </citation>
    <scope>NUCLEOTIDE SEQUENCE [LARGE SCALE GENOMIC DNA]</scope>
    <source>
        <strain evidence="1">VL1</strain>
        <strain evidence="2">VL2</strain>
    </source>
</reference>
<sequence length="129" mass="14437">DQVNGETAPDAQSAIFKFAQILVKRKIPYVAIFGNHDDEGSLPRATQMAIMEGLPYSLSIAGPEEVDGVGNYYIEILARGSSDHSALTIYMLDSHSYSPNERTYHGYDWIKPSQITWFKNTASNLEKKH</sequence>
<dbReference type="EMBL" id="CVQI01034602">
    <property type="protein sequence ID" value="CRK45153.1"/>
    <property type="molecule type" value="Genomic_DNA"/>
</dbReference>
<keyword evidence="3" id="KW-1185">Reference proteome</keyword>
<evidence type="ECO:0000313" key="1">
    <source>
        <dbReference type="EMBL" id="CRK32641.1"/>
    </source>
</evidence>
<dbReference type="Proteomes" id="UP000044602">
    <property type="component" value="Unassembled WGS sequence"/>
</dbReference>
<dbReference type="Gene3D" id="3.60.21.10">
    <property type="match status" value="1"/>
</dbReference>
<dbReference type="AlphaFoldDB" id="A0A0G4MEL8"/>
<organism evidence="1 3">
    <name type="scientific">Verticillium longisporum</name>
    <name type="common">Verticillium dahliae var. longisporum</name>
    <dbReference type="NCBI Taxonomy" id="100787"/>
    <lineage>
        <taxon>Eukaryota</taxon>
        <taxon>Fungi</taxon>
        <taxon>Dikarya</taxon>
        <taxon>Ascomycota</taxon>
        <taxon>Pezizomycotina</taxon>
        <taxon>Sordariomycetes</taxon>
        <taxon>Hypocreomycetidae</taxon>
        <taxon>Glomerellales</taxon>
        <taxon>Plectosphaerellaceae</taxon>
        <taxon>Verticillium</taxon>
    </lineage>
</organism>
<evidence type="ECO:0000313" key="3">
    <source>
        <dbReference type="Proteomes" id="UP000044602"/>
    </source>
</evidence>
<dbReference type="STRING" id="100787.A0A0G4MEL8"/>
<dbReference type="InterPro" id="IPR029052">
    <property type="entry name" value="Metallo-depent_PP-like"/>
</dbReference>
<proteinExistence type="predicted"/>
<dbReference type="GO" id="GO:0005737">
    <property type="term" value="C:cytoplasm"/>
    <property type="evidence" value="ECO:0007669"/>
    <property type="project" value="TreeGrafter"/>
</dbReference>
<gene>
    <name evidence="1" type="ORF">BN1708_019057</name>
    <name evidence="2" type="ORF">BN1723_019666</name>
</gene>
<protein>
    <submittedName>
        <fullName evidence="1">Uncharacterized protein</fullName>
    </submittedName>
</protein>
<dbReference type="GO" id="GO:0004721">
    <property type="term" value="F:phosphoprotein phosphatase activity"/>
    <property type="evidence" value="ECO:0007669"/>
    <property type="project" value="TreeGrafter"/>
</dbReference>